<dbReference type="Pfam" id="PF14595">
    <property type="entry name" value="Thioredoxin_9"/>
    <property type="match status" value="1"/>
</dbReference>
<dbReference type="RefSeq" id="WP_172505199.1">
    <property type="nucleotide sequence ID" value="NZ_JAJHTM010000010.1"/>
</dbReference>
<evidence type="ECO:0008006" key="3">
    <source>
        <dbReference type="Google" id="ProtNLM"/>
    </source>
</evidence>
<protein>
    <recommendedName>
        <fullName evidence="3">Thioredoxin</fullName>
    </recommendedName>
</protein>
<dbReference type="PROSITE" id="PS51257">
    <property type="entry name" value="PROKAR_LIPOPROTEIN"/>
    <property type="match status" value="1"/>
</dbReference>
<dbReference type="Gene3D" id="3.40.30.10">
    <property type="entry name" value="Glutaredoxin"/>
    <property type="match status" value="1"/>
</dbReference>
<sequence length="173" mass="20313">MRYYIVISILVLFIACGSVKKTIVEENSKEEFTGIITMSKLLKEPYRKWFKSRYEAYQLDDSLKISVQKYFKDVKIKAFIGLWCSDSKREIPSLLKIVKEGNISEKNIEIIAVNHKKKAKGLAKGFTIFRVPTFIFYKNNKELGRFVELPQETLEQDILKIITGKPYKHFYQK</sequence>
<accession>A0A2I2M7M4</accession>
<dbReference type="SUPFAM" id="SSF52833">
    <property type="entry name" value="Thioredoxin-like"/>
    <property type="match status" value="1"/>
</dbReference>
<dbReference type="EMBL" id="OENE01000014">
    <property type="protein sequence ID" value="SOU88548.1"/>
    <property type="molecule type" value="Genomic_DNA"/>
</dbReference>
<organism evidence="1 2">
    <name type="scientific">Tenacibaculum finnmarkense genomovar ulcerans</name>
    <dbReference type="NCBI Taxonomy" id="2781388"/>
    <lineage>
        <taxon>Bacteria</taxon>
        <taxon>Pseudomonadati</taxon>
        <taxon>Bacteroidota</taxon>
        <taxon>Flavobacteriia</taxon>
        <taxon>Flavobacteriales</taxon>
        <taxon>Flavobacteriaceae</taxon>
        <taxon>Tenacibaculum</taxon>
        <taxon>Tenacibaculum finnmarkense</taxon>
    </lineage>
</organism>
<name>A0A2I2M7M4_9FLAO</name>
<reference evidence="1 2" key="1">
    <citation type="submission" date="2017-11" db="EMBL/GenBank/DDBJ databases">
        <authorList>
            <person name="Duchaud E."/>
        </authorList>
    </citation>
    <scope>NUCLEOTIDE SEQUENCE [LARGE SCALE GENOMIC DNA]</scope>
    <source>
        <strain evidence="1 2">TNO010</strain>
    </source>
</reference>
<gene>
    <name evidence="1" type="ORF">TNO010_210041</name>
</gene>
<evidence type="ECO:0000313" key="2">
    <source>
        <dbReference type="Proteomes" id="UP000490060"/>
    </source>
</evidence>
<dbReference type="AlphaFoldDB" id="A0A2I2M7M4"/>
<proteinExistence type="predicted"/>
<dbReference type="InterPro" id="IPR036249">
    <property type="entry name" value="Thioredoxin-like_sf"/>
</dbReference>
<dbReference type="CDD" id="cd02947">
    <property type="entry name" value="TRX_family"/>
    <property type="match status" value="1"/>
</dbReference>
<evidence type="ECO:0000313" key="1">
    <source>
        <dbReference type="EMBL" id="SOU88548.1"/>
    </source>
</evidence>
<dbReference type="Proteomes" id="UP000490060">
    <property type="component" value="Unassembled WGS sequence"/>
</dbReference>